<protein>
    <recommendedName>
        <fullName evidence="1">NADP-dependent oxidoreductase domain-containing protein</fullName>
    </recommendedName>
</protein>
<keyword evidence="3" id="KW-1185">Reference proteome</keyword>
<feature type="domain" description="NADP-dependent oxidoreductase" evidence="1">
    <location>
        <begin position="5"/>
        <end position="109"/>
    </location>
</feature>
<dbReference type="EMBL" id="BMVU01000108">
    <property type="protein sequence ID" value="GGY16380.1"/>
    <property type="molecule type" value="Genomic_DNA"/>
</dbReference>
<dbReference type="InterPro" id="IPR023210">
    <property type="entry name" value="NADP_OxRdtase_dom"/>
</dbReference>
<gene>
    <name evidence="2" type="ORF">GCM10010358_80110</name>
</gene>
<evidence type="ECO:0000313" key="3">
    <source>
        <dbReference type="Proteomes" id="UP000619244"/>
    </source>
</evidence>
<reference evidence="2" key="2">
    <citation type="submission" date="2020-09" db="EMBL/GenBank/DDBJ databases">
        <authorList>
            <person name="Sun Q."/>
            <person name="Ohkuma M."/>
        </authorList>
    </citation>
    <scope>NUCLEOTIDE SEQUENCE</scope>
    <source>
        <strain evidence="2">JCM 4790</strain>
    </source>
</reference>
<dbReference type="Gene3D" id="3.20.20.100">
    <property type="entry name" value="NADP-dependent oxidoreductase domain"/>
    <property type="match status" value="1"/>
</dbReference>
<dbReference type="Proteomes" id="UP000619244">
    <property type="component" value="Unassembled WGS sequence"/>
</dbReference>
<proteinExistence type="predicted"/>
<name>A0A918P2M4_9ACTN</name>
<sequence length="134" mass="14863">MLINKPLAQGLLTGKYDPGHPPVFASGDHRLRKAWFTPGALKIIQDGLHPLRQRFGDTTAALTRLALQYCLQQADNDAVLVCFTRPEQITENLTSAGIPLTADELGFVRDILSRLQQRLDAHSEVFLDEKDGGR</sequence>
<evidence type="ECO:0000259" key="1">
    <source>
        <dbReference type="Pfam" id="PF00248"/>
    </source>
</evidence>
<accession>A0A918P2M4</accession>
<comment type="caution">
    <text evidence="2">The sequence shown here is derived from an EMBL/GenBank/DDBJ whole genome shotgun (WGS) entry which is preliminary data.</text>
</comment>
<evidence type="ECO:0000313" key="2">
    <source>
        <dbReference type="EMBL" id="GGY16380.1"/>
    </source>
</evidence>
<dbReference type="InterPro" id="IPR036812">
    <property type="entry name" value="NAD(P)_OxRdtase_dom_sf"/>
</dbReference>
<organism evidence="2 3">
    <name type="scientific">Streptomyces minutiscleroticus</name>
    <dbReference type="NCBI Taxonomy" id="68238"/>
    <lineage>
        <taxon>Bacteria</taxon>
        <taxon>Bacillati</taxon>
        <taxon>Actinomycetota</taxon>
        <taxon>Actinomycetes</taxon>
        <taxon>Kitasatosporales</taxon>
        <taxon>Streptomycetaceae</taxon>
        <taxon>Streptomyces</taxon>
    </lineage>
</organism>
<dbReference type="Pfam" id="PF00248">
    <property type="entry name" value="Aldo_ket_red"/>
    <property type="match status" value="1"/>
</dbReference>
<dbReference type="AlphaFoldDB" id="A0A918P2M4"/>
<reference evidence="2" key="1">
    <citation type="journal article" date="2014" name="Int. J. Syst. Evol. Microbiol.">
        <title>Complete genome sequence of Corynebacterium casei LMG S-19264T (=DSM 44701T), isolated from a smear-ripened cheese.</title>
        <authorList>
            <consortium name="US DOE Joint Genome Institute (JGI-PGF)"/>
            <person name="Walter F."/>
            <person name="Albersmeier A."/>
            <person name="Kalinowski J."/>
            <person name="Ruckert C."/>
        </authorList>
    </citation>
    <scope>NUCLEOTIDE SEQUENCE</scope>
    <source>
        <strain evidence="2">JCM 4790</strain>
    </source>
</reference>
<dbReference type="SUPFAM" id="SSF51430">
    <property type="entry name" value="NAD(P)-linked oxidoreductase"/>
    <property type="match status" value="1"/>
</dbReference>